<dbReference type="Proteomes" id="UP000830167">
    <property type="component" value="Chromosome"/>
</dbReference>
<feature type="transmembrane region" description="Helical" evidence="1">
    <location>
        <begin position="21"/>
        <end position="52"/>
    </location>
</feature>
<gene>
    <name evidence="2" type="ORF">LSG31_19950</name>
</gene>
<dbReference type="InterPro" id="IPR018730">
    <property type="entry name" value="DUF2273"/>
</dbReference>
<evidence type="ECO:0000313" key="2">
    <source>
        <dbReference type="EMBL" id="UOF90110.1"/>
    </source>
</evidence>
<proteinExistence type="predicted"/>
<evidence type="ECO:0000256" key="1">
    <source>
        <dbReference type="SAM" id="Phobius"/>
    </source>
</evidence>
<protein>
    <submittedName>
        <fullName evidence="2">DUF2273 domain-containing protein</fullName>
    </submittedName>
</protein>
<dbReference type="Pfam" id="PF10031">
    <property type="entry name" value="DUF2273"/>
    <property type="match status" value="1"/>
</dbReference>
<accession>A0ABY4CI22</accession>
<keyword evidence="1" id="KW-0472">Membrane</keyword>
<keyword evidence="3" id="KW-1185">Reference proteome</keyword>
<reference evidence="2" key="1">
    <citation type="submission" date="2021-12" db="EMBL/GenBank/DDBJ databases">
        <title>Alicyclobacillaceae gen. nov., sp. nov., isolated from chalcocite enrichment system.</title>
        <authorList>
            <person name="Jiang Z."/>
        </authorList>
    </citation>
    <scope>NUCLEOTIDE SEQUENCE</scope>
    <source>
        <strain evidence="2">MYW30-H2</strain>
    </source>
</reference>
<dbReference type="RefSeq" id="WP_347436799.1">
    <property type="nucleotide sequence ID" value="NZ_CP089291.1"/>
</dbReference>
<keyword evidence="1" id="KW-1133">Transmembrane helix</keyword>
<keyword evidence="1" id="KW-0812">Transmembrane</keyword>
<organism evidence="2 3">
    <name type="scientific">Fodinisporobacter ferrooxydans</name>
    <dbReference type="NCBI Taxonomy" id="2901836"/>
    <lineage>
        <taxon>Bacteria</taxon>
        <taxon>Bacillati</taxon>
        <taxon>Bacillota</taxon>
        <taxon>Bacilli</taxon>
        <taxon>Bacillales</taxon>
        <taxon>Alicyclobacillaceae</taxon>
        <taxon>Fodinisporobacter</taxon>
    </lineage>
</organism>
<sequence length="78" mass="9370">MDRWERVVALWEKRNSRTLGLLSGIVLGFIYLIAGFWHTIMFVLFVTAGWYIGKVLDEREGWYDVIERIIPNIHRFRE</sequence>
<evidence type="ECO:0000313" key="3">
    <source>
        <dbReference type="Proteomes" id="UP000830167"/>
    </source>
</evidence>
<dbReference type="EMBL" id="CP089291">
    <property type="protein sequence ID" value="UOF90110.1"/>
    <property type="molecule type" value="Genomic_DNA"/>
</dbReference>
<name>A0ABY4CI22_9BACL</name>